<dbReference type="Gene3D" id="1.10.510.10">
    <property type="entry name" value="Transferase(Phosphotransferase) domain 1"/>
    <property type="match status" value="1"/>
</dbReference>
<reference evidence="8 9" key="1">
    <citation type="submission" date="2018-12" db="EMBL/GenBank/DDBJ databases">
        <title>Genome Sequence of Candidatus Viridilinea halotolerans isolated from saline sulfide-rich spring.</title>
        <authorList>
            <person name="Grouzdev D.S."/>
            <person name="Burganskaya E.I."/>
            <person name="Krutkina M.S."/>
            <person name="Sukhacheva M.V."/>
            <person name="Gorlenko V.M."/>
        </authorList>
    </citation>
    <scope>NUCLEOTIDE SEQUENCE [LARGE SCALE GENOMIC DNA]</scope>
    <source>
        <strain evidence="8">Chok-6</strain>
    </source>
</reference>
<dbReference type="GO" id="GO:0004674">
    <property type="term" value="F:protein serine/threonine kinase activity"/>
    <property type="evidence" value="ECO:0007669"/>
    <property type="project" value="UniProtKB-KW"/>
</dbReference>
<feature type="transmembrane region" description="Helical" evidence="6">
    <location>
        <begin position="326"/>
        <end position="347"/>
    </location>
</feature>
<evidence type="ECO:0000256" key="4">
    <source>
        <dbReference type="ARBA" id="ARBA00022840"/>
    </source>
</evidence>
<keyword evidence="6" id="KW-0472">Membrane</keyword>
<keyword evidence="3 8" id="KW-0418">Kinase</keyword>
<dbReference type="PROSITE" id="PS50011">
    <property type="entry name" value="PROTEIN_KINASE_DOM"/>
    <property type="match status" value="1"/>
</dbReference>
<feature type="binding site" evidence="5">
    <location>
        <position position="67"/>
    </location>
    <ligand>
        <name>ATP</name>
        <dbReference type="ChEBI" id="CHEBI:30616"/>
    </ligand>
</feature>
<dbReference type="PANTHER" id="PTHR43289:SF34">
    <property type="entry name" value="SERINE_THREONINE-PROTEIN KINASE YBDM-RELATED"/>
    <property type="match status" value="1"/>
</dbReference>
<accession>A0A426TWD2</accession>
<organism evidence="8 9">
    <name type="scientific">Candidatus Viridilinea halotolerans</name>
    <dbReference type="NCBI Taxonomy" id="2491704"/>
    <lineage>
        <taxon>Bacteria</taxon>
        <taxon>Bacillati</taxon>
        <taxon>Chloroflexota</taxon>
        <taxon>Chloroflexia</taxon>
        <taxon>Chloroflexales</taxon>
        <taxon>Chloroflexineae</taxon>
        <taxon>Oscillochloridaceae</taxon>
        <taxon>Candidatus Viridilinea</taxon>
    </lineage>
</organism>
<keyword evidence="4 5" id="KW-0067">ATP-binding</keyword>
<sequence length="420" mass="45184">MNTCPNCTNPVAPGIAFCPECGARIAAQSIATLQERYELTQKLGQGGMGAVYLARDRRLSTVRWAVKELSDAQISDPQERQQAAFAFRREAELLASLNHPNLPRVTDHFTEDGKSYLVMELVEGESLQAFIEREGLPRPVSEVLGWVEQLCAVLHYLHSQRPPVIFRDLKPSNIMLTPTGQVKLIDFGIARLFKPGQATDTQAFGTMGYSAPEQYGQGQTDQRSDIYSLAVVSHQLLTGYDPTNTPFRLPAAAQLNPQVPPALSEALERAMHNDRAQRFADVSALRQVLRDSSNLAPAANVEARSAAPPVATATPQAEGGMSAAKIAFWMGVISMVWMVGAMGMVVISQLNGGSDGDAFAGFGIILGMPPLVLGPTAAVFALISLFKSQPTPKSKREAAVGVAAGVFTILLCCVTMALFV</sequence>
<dbReference type="SMART" id="SM00220">
    <property type="entry name" value="S_TKc"/>
    <property type="match status" value="1"/>
</dbReference>
<evidence type="ECO:0000256" key="2">
    <source>
        <dbReference type="ARBA" id="ARBA00022741"/>
    </source>
</evidence>
<keyword evidence="2 5" id="KW-0547">Nucleotide-binding</keyword>
<dbReference type="Pfam" id="PF00069">
    <property type="entry name" value="Pkinase"/>
    <property type="match status" value="1"/>
</dbReference>
<dbReference type="EMBL" id="RSAS01000584">
    <property type="protein sequence ID" value="RRR69796.1"/>
    <property type="molecule type" value="Genomic_DNA"/>
</dbReference>
<dbReference type="InterPro" id="IPR011009">
    <property type="entry name" value="Kinase-like_dom_sf"/>
</dbReference>
<comment type="caution">
    <text evidence="8">The sequence shown here is derived from an EMBL/GenBank/DDBJ whole genome shotgun (WGS) entry which is preliminary data.</text>
</comment>
<evidence type="ECO:0000256" key="1">
    <source>
        <dbReference type="ARBA" id="ARBA00022679"/>
    </source>
</evidence>
<dbReference type="PROSITE" id="PS00107">
    <property type="entry name" value="PROTEIN_KINASE_ATP"/>
    <property type="match status" value="1"/>
</dbReference>
<dbReference type="Gene3D" id="3.30.200.20">
    <property type="entry name" value="Phosphorylase Kinase, domain 1"/>
    <property type="match status" value="1"/>
</dbReference>
<keyword evidence="6" id="KW-1133">Transmembrane helix</keyword>
<dbReference type="PANTHER" id="PTHR43289">
    <property type="entry name" value="MITOGEN-ACTIVATED PROTEIN KINASE KINASE KINASE 20-RELATED"/>
    <property type="match status" value="1"/>
</dbReference>
<dbReference type="Proteomes" id="UP000280307">
    <property type="component" value="Unassembled WGS sequence"/>
</dbReference>
<evidence type="ECO:0000259" key="7">
    <source>
        <dbReference type="PROSITE" id="PS50011"/>
    </source>
</evidence>
<evidence type="ECO:0000256" key="3">
    <source>
        <dbReference type="ARBA" id="ARBA00022777"/>
    </source>
</evidence>
<dbReference type="CDD" id="cd14014">
    <property type="entry name" value="STKc_PknB_like"/>
    <property type="match status" value="1"/>
</dbReference>
<dbReference type="InterPro" id="IPR000719">
    <property type="entry name" value="Prot_kinase_dom"/>
</dbReference>
<gene>
    <name evidence="8" type="ORF">EI684_14625</name>
</gene>
<keyword evidence="6" id="KW-0812">Transmembrane</keyword>
<dbReference type="SUPFAM" id="SSF56112">
    <property type="entry name" value="Protein kinase-like (PK-like)"/>
    <property type="match status" value="1"/>
</dbReference>
<evidence type="ECO:0000256" key="5">
    <source>
        <dbReference type="PROSITE-ProRule" id="PRU10141"/>
    </source>
</evidence>
<dbReference type="InterPro" id="IPR017441">
    <property type="entry name" value="Protein_kinase_ATP_BS"/>
</dbReference>
<feature type="transmembrane region" description="Helical" evidence="6">
    <location>
        <begin position="359"/>
        <end position="386"/>
    </location>
</feature>
<proteinExistence type="predicted"/>
<dbReference type="GO" id="GO:0005524">
    <property type="term" value="F:ATP binding"/>
    <property type="evidence" value="ECO:0007669"/>
    <property type="project" value="UniProtKB-UniRule"/>
</dbReference>
<dbReference type="AlphaFoldDB" id="A0A426TWD2"/>
<protein>
    <submittedName>
        <fullName evidence="8">Serine/threonine protein kinase</fullName>
    </submittedName>
</protein>
<evidence type="ECO:0000256" key="6">
    <source>
        <dbReference type="SAM" id="Phobius"/>
    </source>
</evidence>
<keyword evidence="8" id="KW-0723">Serine/threonine-protein kinase</keyword>
<feature type="domain" description="Protein kinase" evidence="7">
    <location>
        <begin position="37"/>
        <end position="290"/>
    </location>
</feature>
<evidence type="ECO:0000313" key="8">
    <source>
        <dbReference type="EMBL" id="RRR69796.1"/>
    </source>
</evidence>
<feature type="transmembrane region" description="Helical" evidence="6">
    <location>
        <begin position="398"/>
        <end position="419"/>
    </location>
</feature>
<name>A0A426TWD2_9CHLR</name>
<evidence type="ECO:0000313" key="9">
    <source>
        <dbReference type="Proteomes" id="UP000280307"/>
    </source>
</evidence>
<keyword evidence="1" id="KW-0808">Transferase</keyword>